<evidence type="ECO:0000256" key="1">
    <source>
        <dbReference type="SAM" id="SignalP"/>
    </source>
</evidence>
<name>A0AAE0ZRL3_9GAST</name>
<keyword evidence="3" id="KW-1185">Reference proteome</keyword>
<protein>
    <recommendedName>
        <fullName evidence="4">Secreted protein</fullName>
    </recommendedName>
</protein>
<comment type="caution">
    <text evidence="2">The sequence shown here is derived from an EMBL/GenBank/DDBJ whole genome shotgun (WGS) entry which is preliminary data.</text>
</comment>
<sequence length="72" mass="8262">MVIILMIRVTLAPTASSSPSPLVERRSNFGNEWVISPLWLLFRQDDFHRSHCKLGDWATSLLQICHRPDSDV</sequence>
<evidence type="ECO:0000313" key="3">
    <source>
        <dbReference type="Proteomes" id="UP001283361"/>
    </source>
</evidence>
<keyword evidence="1" id="KW-0732">Signal</keyword>
<accession>A0AAE0ZRL3</accession>
<dbReference type="Proteomes" id="UP001283361">
    <property type="component" value="Unassembled WGS sequence"/>
</dbReference>
<dbReference type="EMBL" id="JAWDGP010003469">
    <property type="protein sequence ID" value="KAK3774048.1"/>
    <property type="molecule type" value="Genomic_DNA"/>
</dbReference>
<feature type="chain" id="PRO_5041915104" description="Secreted protein" evidence="1">
    <location>
        <begin position="18"/>
        <end position="72"/>
    </location>
</feature>
<organism evidence="2 3">
    <name type="scientific">Elysia crispata</name>
    <name type="common">lettuce slug</name>
    <dbReference type="NCBI Taxonomy" id="231223"/>
    <lineage>
        <taxon>Eukaryota</taxon>
        <taxon>Metazoa</taxon>
        <taxon>Spiralia</taxon>
        <taxon>Lophotrochozoa</taxon>
        <taxon>Mollusca</taxon>
        <taxon>Gastropoda</taxon>
        <taxon>Heterobranchia</taxon>
        <taxon>Euthyneura</taxon>
        <taxon>Panpulmonata</taxon>
        <taxon>Sacoglossa</taxon>
        <taxon>Placobranchoidea</taxon>
        <taxon>Plakobranchidae</taxon>
        <taxon>Elysia</taxon>
    </lineage>
</organism>
<dbReference type="AlphaFoldDB" id="A0AAE0ZRL3"/>
<evidence type="ECO:0008006" key="4">
    <source>
        <dbReference type="Google" id="ProtNLM"/>
    </source>
</evidence>
<reference evidence="2" key="1">
    <citation type="journal article" date="2023" name="G3 (Bethesda)">
        <title>A reference genome for the long-term kleptoplast-retaining sea slug Elysia crispata morphotype clarki.</title>
        <authorList>
            <person name="Eastman K.E."/>
            <person name="Pendleton A.L."/>
            <person name="Shaikh M.A."/>
            <person name="Suttiyut T."/>
            <person name="Ogas R."/>
            <person name="Tomko P."/>
            <person name="Gavelis G."/>
            <person name="Widhalm J.R."/>
            <person name="Wisecaver J.H."/>
        </authorList>
    </citation>
    <scope>NUCLEOTIDE SEQUENCE</scope>
    <source>
        <strain evidence="2">ECLA1</strain>
    </source>
</reference>
<evidence type="ECO:0000313" key="2">
    <source>
        <dbReference type="EMBL" id="KAK3774048.1"/>
    </source>
</evidence>
<gene>
    <name evidence="2" type="ORF">RRG08_030130</name>
</gene>
<proteinExistence type="predicted"/>
<feature type="signal peptide" evidence="1">
    <location>
        <begin position="1"/>
        <end position="17"/>
    </location>
</feature>